<accession>A0AAV2TJD0</accession>
<proteinExistence type="predicted"/>
<name>A0AAV2TJD0_CALDB</name>
<evidence type="ECO:0000313" key="2">
    <source>
        <dbReference type="EMBL" id="CAL5137468.1"/>
    </source>
</evidence>
<organism evidence="2 3">
    <name type="scientific">Calicophoron daubneyi</name>
    <name type="common">Rumen fluke</name>
    <name type="synonym">Paramphistomum daubneyi</name>
    <dbReference type="NCBI Taxonomy" id="300641"/>
    <lineage>
        <taxon>Eukaryota</taxon>
        <taxon>Metazoa</taxon>
        <taxon>Spiralia</taxon>
        <taxon>Lophotrochozoa</taxon>
        <taxon>Platyhelminthes</taxon>
        <taxon>Trematoda</taxon>
        <taxon>Digenea</taxon>
        <taxon>Plagiorchiida</taxon>
        <taxon>Pronocephalata</taxon>
        <taxon>Paramphistomoidea</taxon>
        <taxon>Paramphistomidae</taxon>
        <taxon>Calicophoron</taxon>
    </lineage>
</organism>
<feature type="domain" description="AVL9/DENND6" evidence="1">
    <location>
        <begin position="67"/>
        <end position="124"/>
    </location>
</feature>
<protein>
    <recommendedName>
        <fullName evidence="1">AVL9/DENND6 domain-containing protein</fullName>
    </recommendedName>
</protein>
<evidence type="ECO:0000313" key="3">
    <source>
        <dbReference type="Proteomes" id="UP001497525"/>
    </source>
</evidence>
<sequence>MEKRAPRCRSHLFGWAEVTLACCTYLLSGFTTEGGLRFVSPAIYNLLLKVELVYPPLNGAADADIMSDDDEVINLPNKWGNLPSLALPDGAHNYQKDSIYFTLPSLEKEDVAVFGIASYRQVDSLVSLQCTHTRY</sequence>
<dbReference type="InterPro" id="IPR018307">
    <property type="entry name" value="ABL9/DENND6_dom"/>
</dbReference>
<reference evidence="2" key="1">
    <citation type="submission" date="2024-06" db="EMBL/GenBank/DDBJ databases">
        <authorList>
            <person name="Liu X."/>
            <person name="Lenzi L."/>
            <person name="Haldenby T S."/>
            <person name="Uol C."/>
        </authorList>
    </citation>
    <scope>NUCLEOTIDE SEQUENCE</scope>
</reference>
<dbReference type="PANTHER" id="PTHR31017">
    <property type="entry name" value="LATE SECRETORY PATHWAY PROTEIN AVL9-RELATED"/>
    <property type="match status" value="1"/>
</dbReference>
<dbReference type="EMBL" id="CAXLJL010000401">
    <property type="protein sequence ID" value="CAL5137468.1"/>
    <property type="molecule type" value="Genomic_DNA"/>
</dbReference>
<dbReference type="PANTHER" id="PTHR31017:SF1">
    <property type="entry name" value="LATE SECRETORY PATHWAY PROTEIN AVL9 HOMOLOG"/>
    <property type="match status" value="1"/>
</dbReference>
<gene>
    <name evidence="2" type="ORF">CDAUBV1_LOCUS11778</name>
</gene>
<dbReference type="Proteomes" id="UP001497525">
    <property type="component" value="Unassembled WGS sequence"/>
</dbReference>
<dbReference type="InterPro" id="IPR051731">
    <property type="entry name" value="DENND11/AVL9_GEFs"/>
</dbReference>
<dbReference type="GO" id="GO:0005737">
    <property type="term" value="C:cytoplasm"/>
    <property type="evidence" value="ECO:0007669"/>
    <property type="project" value="TreeGrafter"/>
</dbReference>
<comment type="caution">
    <text evidence="2">The sequence shown here is derived from an EMBL/GenBank/DDBJ whole genome shotgun (WGS) entry which is preliminary data.</text>
</comment>
<evidence type="ECO:0000259" key="1">
    <source>
        <dbReference type="Pfam" id="PF09794"/>
    </source>
</evidence>
<dbReference type="Pfam" id="PF09794">
    <property type="entry name" value="Avl9"/>
    <property type="match status" value="1"/>
</dbReference>
<dbReference type="AlphaFoldDB" id="A0AAV2TJD0"/>